<dbReference type="Gene3D" id="2.170.15.10">
    <property type="entry name" value="Proaerolysin, chain A, domain 3"/>
    <property type="match status" value="1"/>
</dbReference>
<proteinExistence type="predicted"/>
<dbReference type="InterPro" id="IPR053237">
    <property type="entry name" value="Natterin_C"/>
</dbReference>
<dbReference type="Pfam" id="PF07468">
    <property type="entry name" value="Agglutinin"/>
    <property type="match status" value="1"/>
</dbReference>
<evidence type="ECO:0000313" key="4">
    <source>
        <dbReference type="Proteomes" id="UP001457282"/>
    </source>
</evidence>
<dbReference type="EMBL" id="JBEDUW010000007">
    <property type="protein sequence ID" value="KAK9911535.1"/>
    <property type="molecule type" value="Genomic_DNA"/>
</dbReference>
<dbReference type="Proteomes" id="UP001457282">
    <property type="component" value="Unassembled WGS sequence"/>
</dbReference>
<accession>A0AAW1VUM1</accession>
<feature type="compositionally biased region" description="Acidic residues" evidence="1">
    <location>
        <begin position="110"/>
        <end position="123"/>
    </location>
</feature>
<dbReference type="SUPFAM" id="SSF50382">
    <property type="entry name" value="Agglutinin"/>
    <property type="match status" value="1"/>
</dbReference>
<dbReference type="InterPro" id="IPR036242">
    <property type="entry name" value="Agglutinin_dom_sf"/>
</dbReference>
<feature type="compositionally biased region" description="Acidic residues" evidence="1">
    <location>
        <begin position="25"/>
        <end position="41"/>
    </location>
</feature>
<reference evidence="3 4" key="1">
    <citation type="journal article" date="2023" name="G3 (Bethesda)">
        <title>A chromosome-length genome assembly and annotation of blackberry (Rubus argutus, cv. 'Hillquist').</title>
        <authorList>
            <person name="Bruna T."/>
            <person name="Aryal R."/>
            <person name="Dudchenko O."/>
            <person name="Sargent D.J."/>
            <person name="Mead D."/>
            <person name="Buti M."/>
            <person name="Cavallini A."/>
            <person name="Hytonen T."/>
            <person name="Andres J."/>
            <person name="Pham M."/>
            <person name="Weisz D."/>
            <person name="Mascagni F."/>
            <person name="Usai G."/>
            <person name="Natali L."/>
            <person name="Bassil N."/>
            <person name="Fernandez G.E."/>
            <person name="Lomsadze A."/>
            <person name="Armour M."/>
            <person name="Olukolu B."/>
            <person name="Poorten T."/>
            <person name="Britton C."/>
            <person name="Davik J."/>
            <person name="Ashrafi H."/>
            <person name="Aiden E.L."/>
            <person name="Borodovsky M."/>
            <person name="Worthington M."/>
        </authorList>
    </citation>
    <scope>NUCLEOTIDE SEQUENCE [LARGE SCALE GENOMIC DNA]</scope>
    <source>
        <strain evidence="3">PI 553951</strain>
    </source>
</reference>
<dbReference type="SMART" id="SM00791">
    <property type="entry name" value="Agglutinin"/>
    <property type="match status" value="1"/>
</dbReference>
<dbReference type="SUPFAM" id="SSF56973">
    <property type="entry name" value="Aerolisin/ETX pore-forming domain"/>
    <property type="match status" value="1"/>
</dbReference>
<dbReference type="Gene3D" id="2.80.10.50">
    <property type="match status" value="2"/>
</dbReference>
<dbReference type="AlphaFoldDB" id="A0AAW1VUM1"/>
<dbReference type="CDD" id="cd20216">
    <property type="entry name" value="PFM_HFR-2-like"/>
    <property type="match status" value="1"/>
</dbReference>
<gene>
    <name evidence="3" type="ORF">M0R45_035436</name>
</gene>
<dbReference type="CDD" id="cd00257">
    <property type="entry name" value="beta-trefoil_FSCN-like"/>
    <property type="match status" value="1"/>
</dbReference>
<evidence type="ECO:0000256" key="1">
    <source>
        <dbReference type="SAM" id="MobiDB-lite"/>
    </source>
</evidence>
<feature type="domain" description="Agglutinin" evidence="2">
    <location>
        <begin position="212"/>
        <end position="347"/>
    </location>
</feature>
<keyword evidence="4" id="KW-1185">Reference proteome</keyword>
<dbReference type="InterPro" id="IPR008998">
    <property type="entry name" value="Agglutinin"/>
</dbReference>
<evidence type="ECO:0000259" key="2">
    <source>
        <dbReference type="SMART" id="SM00791"/>
    </source>
</evidence>
<organism evidence="3 4">
    <name type="scientific">Rubus argutus</name>
    <name type="common">Southern blackberry</name>
    <dbReference type="NCBI Taxonomy" id="59490"/>
    <lineage>
        <taxon>Eukaryota</taxon>
        <taxon>Viridiplantae</taxon>
        <taxon>Streptophyta</taxon>
        <taxon>Embryophyta</taxon>
        <taxon>Tracheophyta</taxon>
        <taxon>Spermatophyta</taxon>
        <taxon>Magnoliopsida</taxon>
        <taxon>eudicotyledons</taxon>
        <taxon>Gunneridae</taxon>
        <taxon>Pentapetalae</taxon>
        <taxon>rosids</taxon>
        <taxon>fabids</taxon>
        <taxon>Rosales</taxon>
        <taxon>Rosaceae</taxon>
        <taxon>Rosoideae</taxon>
        <taxon>Rosoideae incertae sedis</taxon>
        <taxon>Rubus</taxon>
    </lineage>
</organism>
<evidence type="ECO:0000313" key="3">
    <source>
        <dbReference type="EMBL" id="KAK9911535.1"/>
    </source>
</evidence>
<comment type="caution">
    <text evidence="3">The sequence shown here is derived from an EMBL/GenBank/DDBJ whole genome shotgun (WGS) entry which is preliminary data.</text>
</comment>
<feature type="region of interest" description="Disordered" evidence="1">
    <location>
        <begin position="22"/>
        <end position="138"/>
    </location>
</feature>
<protein>
    <recommendedName>
        <fullName evidence="2">Agglutinin domain-containing protein</fullName>
    </recommendedName>
</protein>
<name>A0AAW1VUM1_RUBAR</name>
<sequence>MEFLFPCCLKEDGTDRVEELNDPVLNEEDDNDAISDGENDVAEQHQDPEVIDNHPDPDVIEHLQDPDTIDDPHSNGNVELDKGCHDEHHGRNEINNHENHQANEVHNDGNGDDEEDNDNDNDNDNEHDNNNRRVHAGRNRFDRKRMLVRLRHVQLGHYTRLWKDNENIQHLMGGLSTSPDNNTNNNTDVNSNNTDESSMCDVCTVIDWGSLVIFPKHVAFKGDNGAFLSSDWRGWNANLEYEGEDFRGAQVAHEIFTNPDGSIRIKSDSLGKFWCRRPGDPDWILPDSDDPTRNDTLFQPIKIDDNEFALRNMGNFNICKRYTLGCMVGFTANVPNIPIFAHLRIEEVVRSRIVYNVSYRLMQARIYDYQNEIEIATGEAVNLTQETTGMTFKLPYKNTKSVSWNDARTLSMKSGGVKTTMQAGVPMIGEDGKLAISSSGFNCGSTIIKWGEVETWETVVQNVCKVVVPAMTTVKVSLIANRASYEVPFNYSRRDTRTNGQISNNDMDDGIYTGFNFFNFNYNIKQKNL</sequence>
<dbReference type="PANTHER" id="PTHR39244:SF5">
    <property type="entry name" value="NATTERIN-3-LIKE"/>
    <property type="match status" value="1"/>
</dbReference>
<feature type="compositionally biased region" description="Basic and acidic residues" evidence="1">
    <location>
        <begin position="42"/>
        <end position="109"/>
    </location>
</feature>
<dbReference type="PANTHER" id="PTHR39244">
    <property type="entry name" value="NATTERIN-4"/>
    <property type="match status" value="1"/>
</dbReference>